<evidence type="ECO:0000313" key="9">
    <source>
        <dbReference type="EMBL" id="QHI69183.1"/>
    </source>
</evidence>
<protein>
    <submittedName>
        <fullName evidence="9">Sulfatase-like hydrolase/transferase</fullName>
    </submittedName>
</protein>
<dbReference type="Gene3D" id="2.60.120.560">
    <property type="entry name" value="Exo-inulinase, domain 1"/>
    <property type="match status" value="1"/>
</dbReference>
<dbReference type="PANTHER" id="PTHR42693:SF42">
    <property type="entry name" value="ARYLSULFATASE G"/>
    <property type="match status" value="1"/>
</dbReference>
<keyword evidence="5 9" id="KW-0378">Hydrolase</keyword>
<evidence type="ECO:0000256" key="7">
    <source>
        <dbReference type="SAM" id="SignalP"/>
    </source>
</evidence>
<sequence length="828" mass="90787">MKKTAFAAATLICTLSAQAASPNFLVILLDDAGWRDLGFTGNTYIETPNLDRLAEQSIQFPTAYATHPFCAPSRQSLVTGQWPARTAWTQRSEVAHPDAPRGAAAYAAAGAYAWSGRPLEFTSLAEALKGAGYATAHIGKWHFGEVKARVTPESEGFDVNFGGGQGVGAVKNFFAPYQGMPGNVEAPEGEYLTDRLTQETIDFIRDHKTEPFYVQLWHYAPHTPIMAPEKIVQKYRKKREALGDNSLNPTYAAMIDVVDQGVGRIFQTLEKLGLADNTVILFASDNGGVQSLGSVPVTSMLPLRGHKQVMYEGGVREPMFIHWPGVTAGSVCGETVSMIDFYPTILDLAGVPLPDQPVDGVSLVPLLKGESMPSLSDRPLFWYNVTHGITDEGETFQPVAAVRKGQWRLIKNFEKPLELYDLSSDAGESNNLAESHPEKAAELEKLLDHWLSDTGVVVPTKNPAYDPDYVIPRQVDSLPEGYEVSKVWKLDNASCGWQAARMIKTSFHDGAMRLQEEGGYPEIRSEALSGLPAGRYAVQLELNVPTSGRIRMAWRENGARGGDIEFFPQRDGQWHTLTAVFEAEAPLAGLRLAAPTHLKETGHYNPETQPNWIEVRSVKLLSGPAAENEPAASTSHFQPSPNALVFDDFNRAEIGPGWKCDTDGVWKIQNGRLVAEIYHGKPKPVLYNTNAESGPGTVLSATCTLNTPNRTGFVGLAAHYQSPEEQYIFRFNGEGTVQFLGANGRNAILTKNHAFMHLPGTSYRLSLRETVPDQFELEIKEVETGRTVFSETVSDSSQRYRGGFGGVYNSAGSLAFDDFQLVRNGEVK</sequence>
<comment type="similarity">
    <text evidence="2">Belongs to the sulfatase family.</text>
</comment>
<evidence type="ECO:0000256" key="1">
    <source>
        <dbReference type="ARBA" id="ARBA00001913"/>
    </source>
</evidence>
<evidence type="ECO:0000256" key="4">
    <source>
        <dbReference type="ARBA" id="ARBA00022729"/>
    </source>
</evidence>
<feature type="domain" description="Sulfatase N-terminal" evidence="8">
    <location>
        <begin position="22"/>
        <end position="351"/>
    </location>
</feature>
<feature type="chain" id="PRO_5026992080" evidence="7">
    <location>
        <begin position="20"/>
        <end position="828"/>
    </location>
</feature>
<dbReference type="PANTHER" id="PTHR42693">
    <property type="entry name" value="ARYLSULFATASE FAMILY MEMBER"/>
    <property type="match status" value="1"/>
</dbReference>
<feature type="signal peptide" evidence="7">
    <location>
        <begin position="1"/>
        <end position="19"/>
    </location>
</feature>
<dbReference type="Pfam" id="PF00884">
    <property type="entry name" value="Sulfatase"/>
    <property type="match status" value="1"/>
</dbReference>
<dbReference type="SUPFAM" id="SSF53649">
    <property type="entry name" value="Alkaline phosphatase-like"/>
    <property type="match status" value="1"/>
</dbReference>
<keyword evidence="6" id="KW-0106">Calcium</keyword>
<dbReference type="KEGG" id="taer:GT409_06865"/>
<evidence type="ECO:0000256" key="3">
    <source>
        <dbReference type="ARBA" id="ARBA00022723"/>
    </source>
</evidence>
<evidence type="ECO:0000256" key="2">
    <source>
        <dbReference type="ARBA" id="ARBA00008779"/>
    </source>
</evidence>
<dbReference type="Gene3D" id="3.30.1120.10">
    <property type="match status" value="1"/>
</dbReference>
<dbReference type="RefSeq" id="WP_160628234.1">
    <property type="nucleotide sequence ID" value="NZ_CP047593.1"/>
</dbReference>
<dbReference type="Gene3D" id="3.40.720.10">
    <property type="entry name" value="Alkaline Phosphatase, subunit A"/>
    <property type="match status" value="1"/>
</dbReference>
<evidence type="ECO:0000256" key="6">
    <source>
        <dbReference type="ARBA" id="ARBA00022837"/>
    </source>
</evidence>
<dbReference type="EMBL" id="CP047593">
    <property type="protein sequence ID" value="QHI69183.1"/>
    <property type="molecule type" value="Genomic_DNA"/>
</dbReference>
<accession>A0A6P1M7Z0</accession>
<dbReference type="GO" id="GO:0016740">
    <property type="term" value="F:transferase activity"/>
    <property type="evidence" value="ECO:0007669"/>
    <property type="project" value="UniProtKB-KW"/>
</dbReference>
<dbReference type="Proteomes" id="UP000464954">
    <property type="component" value="Chromosome"/>
</dbReference>
<dbReference type="InterPro" id="IPR024607">
    <property type="entry name" value="Sulfatase_CS"/>
</dbReference>
<dbReference type="InterPro" id="IPR017850">
    <property type="entry name" value="Alkaline_phosphatase_core_sf"/>
</dbReference>
<dbReference type="InterPro" id="IPR050738">
    <property type="entry name" value="Sulfatase"/>
</dbReference>
<dbReference type="InterPro" id="IPR000917">
    <property type="entry name" value="Sulfatase_N"/>
</dbReference>
<proteinExistence type="inferred from homology"/>
<keyword evidence="9" id="KW-0808">Transferase</keyword>
<keyword evidence="4 7" id="KW-0732">Signal</keyword>
<name>A0A6P1M7Z0_9BACT</name>
<evidence type="ECO:0000256" key="5">
    <source>
        <dbReference type="ARBA" id="ARBA00022801"/>
    </source>
</evidence>
<dbReference type="PROSITE" id="PS00149">
    <property type="entry name" value="SULFATASE_2"/>
    <property type="match status" value="1"/>
</dbReference>
<reference evidence="9 10" key="1">
    <citation type="submission" date="2020-01" db="EMBL/GenBank/DDBJ databases">
        <title>Ponticoccus aerotolerans gen. nov., sp. nov., an anaerobic bacterium and proposal of Ponticoccusceae fam. nov., Ponticoccusles ord. nov. and Ponticoccuse classis nov. in the phylum Kiritimatiellaeota.</title>
        <authorList>
            <person name="Zhou L.Y."/>
            <person name="Du Z.J."/>
        </authorList>
    </citation>
    <scope>NUCLEOTIDE SEQUENCE [LARGE SCALE GENOMIC DNA]</scope>
    <source>
        <strain evidence="9 10">S-5007</strain>
    </source>
</reference>
<evidence type="ECO:0000313" key="10">
    <source>
        <dbReference type="Proteomes" id="UP000464954"/>
    </source>
</evidence>
<dbReference type="GO" id="GO:0004065">
    <property type="term" value="F:arylsulfatase activity"/>
    <property type="evidence" value="ECO:0007669"/>
    <property type="project" value="TreeGrafter"/>
</dbReference>
<evidence type="ECO:0000259" key="8">
    <source>
        <dbReference type="Pfam" id="PF00884"/>
    </source>
</evidence>
<keyword evidence="3" id="KW-0479">Metal-binding</keyword>
<comment type="cofactor">
    <cofactor evidence="1">
        <name>Ca(2+)</name>
        <dbReference type="ChEBI" id="CHEBI:29108"/>
    </cofactor>
</comment>
<dbReference type="GO" id="GO:0046872">
    <property type="term" value="F:metal ion binding"/>
    <property type="evidence" value="ECO:0007669"/>
    <property type="project" value="UniProtKB-KW"/>
</dbReference>
<dbReference type="AlphaFoldDB" id="A0A6P1M7Z0"/>
<organism evidence="9 10">
    <name type="scientific">Tichowtungia aerotolerans</name>
    <dbReference type="NCBI Taxonomy" id="2697043"/>
    <lineage>
        <taxon>Bacteria</taxon>
        <taxon>Pseudomonadati</taxon>
        <taxon>Kiritimatiellota</taxon>
        <taxon>Tichowtungiia</taxon>
        <taxon>Tichowtungiales</taxon>
        <taxon>Tichowtungiaceae</taxon>
        <taxon>Tichowtungia</taxon>
    </lineage>
</organism>
<dbReference type="CDD" id="cd16144">
    <property type="entry name" value="ARS_like"/>
    <property type="match status" value="1"/>
</dbReference>
<keyword evidence="10" id="KW-1185">Reference proteome</keyword>
<gene>
    <name evidence="9" type="ORF">GT409_06865</name>
</gene>